<feature type="region of interest" description="Disordered" evidence="1">
    <location>
        <begin position="170"/>
        <end position="273"/>
    </location>
</feature>
<reference evidence="2 3" key="2">
    <citation type="submission" date="2019-01" db="EMBL/GenBank/DDBJ databases">
        <title>The decoding of complex shrimp genome reveals the adaptation for benthos swimmer, frequently molting mechanism and breeding impact on genome.</title>
        <authorList>
            <person name="Sun Y."/>
            <person name="Gao Y."/>
            <person name="Yu Y."/>
        </authorList>
    </citation>
    <scope>NUCLEOTIDE SEQUENCE [LARGE SCALE GENOMIC DNA]</scope>
    <source>
        <tissue evidence="2">Muscle</tissue>
    </source>
</reference>
<dbReference type="EMBL" id="QCYY01003210">
    <property type="protein sequence ID" value="ROT64684.1"/>
    <property type="molecule type" value="Genomic_DNA"/>
</dbReference>
<feature type="compositionally biased region" description="Polar residues" evidence="1">
    <location>
        <begin position="258"/>
        <end position="273"/>
    </location>
</feature>
<dbReference type="AlphaFoldDB" id="A0A423SKN0"/>
<reference evidence="2 3" key="1">
    <citation type="submission" date="2018-04" db="EMBL/GenBank/DDBJ databases">
        <authorList>
            <person name="Zhang X."/>
            <person name="Yuan J."/>
            <person name="Li F."/>
            <person name="Xiang J."/>
        </authorList>
    </citation>
    <scope>NUCLEOTIDE SEQUENCE [LARGE SCALE GENOMIC DNA]</scope>
    <source>
        <tissue evidence="2">Muscle</tissue>
    </source>
</reference>
<accession>A0A423SKN0</accession>
<feature type="region of interest" description="Disordered" evidence="1">
    <location>
        <begin position="496"/>
        <end position="515"/>
    </location>
</feature>
<proteinExistence type="predicted"/>
<evidence type="ECO:0000256" key="1">
    <source>
        <dbReference type="SAM" id="MobiDB-lite"/>
    </source>
</evidence>
<evidence type="ECO:0000313" key="3">
    <source>
        <dbReference type="Proteomes" id="UP000283509"/>
    </source>
</evidence>
<feature type="region of interest" description="Disordered" evidence="1">
    <location>
        <begin position="578"/>
        <end position="682"/>
    </location>
</feature>
<evidence type="ECO:0000313" key="2">
    <source>
        <dbReference type="EMBL" id="ROT64684.1"/>
    </source>
</evidence>
<gene>
    <name evidence="2" type="ORF">C7M84_017367</name>
</gene>
<dbReference type="Proteomes" id="UP000283509">
    <property type="component" value="Unassembled WGS sequence"/>
</dbReference>
<sequence>MAIMLPNAEVRPGAASALNLTSCIKKYKEGTTTILKCLNCGEGHHAWNTACPERLKRLVYPSSESIVEQRTPRVFTHKLHTWMKTANPATVDSSMTNSTTNTGPSIPVRPNFPEVKPHHTNKCTSCGNPNNSTQDFEFLTTILQIALSPVGRKTDRSQIKEVVSNLLVSERPGTSVPPSQPTEETHAPPPVNTSLTSSPTQDTSLHTTQQTTTHVLQNQGRYPVHITTTESASSNGTSQRKRFRSPTSDNQENETLSDQDYQSSTNQNVASQQPPIEDEFDLHFPPLGTVSYSTTTEGSLPVLHIPENNPDHYATTITLDIPPLPKPPLEPRWNFRKADWHKFTNTMEEWAESYTPSQDLDTKEEEIVFAPPPKKTIMVLEGYPLGFSLDRLQNITESPHAATNVNAMAIMLPNAEVRPGAASALNLTSCIKKYKEGTTTILKCPNCGEGHHAWNTACPERLKRLVYPSSESIPVEQRTPRVFTHKLHTWTKTANPATVDSSMTNSTTNTGPSIPVRPNFPEVKPHHTNKCTSCGNPNNSTQDFEFLTTILQIALSLVGRKTDRSQIKEVVSNLLVSERPGTSVPPSQPTEETHAPPPVNTSLTSSPTQDTSLHTTQQTTTHVLQNQGRYPVRITTTESASSNGTSQRKRFRRSPTSDNQENETLSDQDYQSSTNQNVASQQPPIEDEFDLHFPPLGTVSYSTTTEGSLPVLHIPENNPGTAHEYLLHNAPELPTLDLTIVSSALLPLVNWTLHPYLTSDHYATTITLDIPPLPKPPLEPRWNFRKADWHKFTNTMEEWAESYTPSQDLDTKEEEIVSALHHAADEAIPTSSVSSHTHRNIWYYTDSFWEVSETTKPPPTITSSGGSYTVLPDTKQLYSITSIYDQQAPIVRTGQRKHHKRRHFLSSRV</sequence>
<protein>
    <submittedName>
        <fullName evidence="2">Uncharacterized protein</fullName>
    </submittedName>
</protein>
<organism evidence="2 3">
    <name type="scientific">Penaeus vannamei</name>
    <name type="common">Whiteleg shrimp</name>
    <name type="synonym">Litopenaeus vannamei</name>
    <dbReference type="NCBI Taxonomy" id="6689"/>
    <lineage>
        <taxon>Eukaryota</taxon>
        <taxon>Metazoa</taxon>
        <taxon>Ecdysozoa</taxon>
        <taxon>Arthropoda</taxon>
        <taxon>Crustacea</taxon>
        <taxon>Multicrustacea</taxon>
        <taxon>Malacostraca</taxon>
        <taxon>Eumalacostraca</taxon>
        <taxon>Eucarida</taxon>
        <taxon>Decapoda</taxon>
        <taxon>Dendrobranchiata</taxon>
        <taxon>Penaeoidea</taxon>
        <taxon>Penaeidae</taxon>
        <taxon>Penaeus</taxon>
    </lineage>
</organism>
<name>A0A423SKN0_PENVA</name>
<keyword evidence="3" id="KW-1185">Reference proteome</keyword>
<feature type="compositionally biased region" description="Polar residues" evidence="1">
    <location>
        <begin position="667"/>
        <end position="682"/>
    </location>
</feature>
<feature type="compositionally biased region" description="Low complexity" evidence="1">
    <location>
        <begin position="608"/>
        <end position="627"/>
    </location>
</feature>
<feature type="compositionally biased region" description="Low complexity" evidence="1">
    <location>
        <begin position="200"/>
        <end position="219"/>
    </location>
</feature>
<comment type="caution">
    <text evidence="2">The sequence shown here is derived from an EMBL/GenBank/DDBJ whole genome shotgun (WGS) entry which is preliminary data.</text>
</comment>
<feature type="compositionally biased region" description="Polar residues" evidence="1">
    <location>
        <begin position="226"/>
        <end position="238"/>
    </location>
</feature>
<feature type="compositionally biased region" description="Polar residues" evidence="1">
    <location>
        <begin position="496"/>
        <end position="512"/>
    </location>
</feature>
<feature type="compositionally biased region" description="Polar residues" evidence="1">
    <location>
        <begin position="634"/>
        <end position="646"/>
    </location>
</feature>